<comment type="caution">
    <text evidence="1">The sequence shown here is derived from an EMBL/GenBank/DDBJ whole genome shotgun (WGS) entry which is preliminary data.</text>
</comment>
<evidence type="ECO:0000313" key="2">
    <source>
        <dbReference type="Proteomes" id="UP000601099"/>
    </source>
</evidence>
<sequence length="126" mass="14239">MPNESPQVYWTAIANIVAERPYGPGGQETRSGTKHFQPGAKVYIIDWFPGTCDAVTVIGHHRKSHQLMKLVMSVNFLENFRTKVCYSPAVCRIIEEYVADEGGPHSLTQEFAEQLCEVLPVWKTMQ</sequence>
<reference evidence="1 2" key="1">
    <citation type="submission" date="2020-11" db="EMBL/GenBank/DDBJ databases">
        <title>Hymenobacter sp.</title>
        <authorList>
            <person name="Kim M.K."/>
        </authorList>
    </citation>
    <scope>NUCLEOTIDE SEQUENCE [LARGE SCALE GENOMIC DNA]</scope>
    <source>
        <strain evidence="1 2">BT594</strain>
    </source>
</reference>
<proteinExistence type="predicted"/>
<organism evidence="1 2">
    <name type="scientific">Hymenobacter guriensis</name>
    <dbReference type="NCBI Taxonomy" id="2793065"/>
    <lineage>
        <taxon>Bacteria</taxon>
        <taxon>Pseudomonadati</taxon>
        <taxon>Bacteroidota</taxon>
        <taxon>Cytophagia</taxon>
        <taxon>Cytophagales</taxon>
        <taxon>Hymenobacteraceae</taxon>
        <taxon>Hymenobacter</taxon>
    </lineage>
</organism>
<name>A0ABS0L7Y1_9BACT</name>
<dbReference type="EMBL" id="JADWYK010000022">
    <property type="protein sequence ID" value="MBG8556241.1"/>
    <property type="molecule type" value="Genomic_DNA"/>
</dbReference>
<dbReference type="Proteomes" id="UP000601099">
    <property type="component" value="Unassembled WGS sequence"/>
</dbReference>
<accession>A0ABS0L7Y1</accession>
<dbReference type="RefSeq" id="WP_196957260.1">
    <property type="nucleotide sequence ID" value="NZ_JADWYK010000022.1"/>
</dbReference>
<keyword evidence="2" id="KW-1185">Reference proteome</keyword>
<gene>
    <name evidence="1" type="ORF">I5L79_22030</name>
</gene>
<evidence type="ECO:0000313" key="1">
    <source>
        <dbReference type="EMBL" id="MBG8556241.1"/>
    </source>
</evidence>
<protein>
    <submittedName>
        <fullName evidence="1">Uncharacterized protein</fullName>
    </submittedName>
</protein>